<feature type="domain" description="Fucolectin tachylectin-4 pentraxin-1" evidence="9">
    <location>
        <begin position="25"/>
        <end position="167"/>
    </location>
</feature>
<protein>
    <submittedName>
        <fullName evidence="10">LOC100158267 protein</fullName>
    </submittedName>
    <submittedName>
        <fullName evidence="12">Uncharacterized protein LOC100158267 precursor</fullName>
    </submittedName>
</protein>
<dbReference type="SMART" id="SM00607">
    <property type="entry name" value="FTP"/>
    <property type="match status" value="1"/>
</dbReference>
<evidence type="ECO:0000256" key="2">
    <source>
        <dbReference type="ARBA" id="ARBA00010147"/>
    </source>
</evidence>
<dbReference type="GO" id="GO:0010185">
    <property type="term" value="P:regulation of cellular defense response"/>
    <property type="evidence" value="ECO:0007669"/>
    <property type="project" value="UniProtKB-ARBA"/>
</dbReference>
<keyword evidence="6" id="KW-0106">Calcium</keyword>
<dbReference type="AGR" id="Xenbase:XB-GENE-5899894"/>
<dbReference type="Bgee" id="100158267">
    <property type="expression patterns" value="Expressed in neurula embryo and 8 other cell types or tissues"/>
</dbReference>
<dbReference type="InterPro" id="IPR051941">
    <property type="entry name" value="BG_Antigen-Binding_Lectin"/>
</dbReference>
<feature type="signal peptide" evidence="8">
    <location>
        <begin position="1"/>
        <end position="16"/>
    </location>
</feature>
<dbReference type="RefSeq" id="NP_001121198.1">
    <property type="nucleotide sequence ID" value="NM_001127726.1"/>
</dbReference>
<reference evidence="12" key="1">
    <citation type="journal article" date="2002" name="Dev. Dyn.">
        <title>Genetic and genomic tools for Xenopus research: The NIH Xenopus initiative.</title>
        <authorList>
            <person name="Klein S.L."/>
            <person name="Strausberg R.L."/>
            <person name="Wagner L."/>
            <person name="Pontius J."/>
            <person name="Clifton S.W."/>
            <person name="Richardson P."/>
        </authorList>
    </citation>
    <scope>NUCLEOTIDE SEQUENCE</scope>
</reference>
<dbReference type="Pfam" id="PF22633">
    <property type="entry name" value="F5_F8_type_C_2"/>
    <property type="match status" value="1"/>
</dbReference>
<dbReference type="InterPro" id="IPR006585">
    <property type="entry name" value="FTP1"/>
</dbReference>
<reference evidence="10" key="2">
    <citation type="submission" date="2008-02" db="EMBL/GenBank/DDBJ databases">
        <authorList>
            <consortium name="NIH - Xenopus Gene Collection (XGC) project"/>
        </authorList>
    </citation>
    <scope>NUCLEOTIDE SEQUENCE [LARGE SCALE MRNA]</scope>
    <source>
        <tissue evidence="10">Embryo</tissue>
    </source>
</reference>
<dbReference type="SUPFAM" id="SSF49785">
    <property type="entry name" value="Galactose-binding domain-like"/>
    <property type="match status" value="1"/>
</dbReference>
<dbReference type="KEGG" id="xla:100158267"/>
<dbReference type="AlphaFoldDB" id="B0JZW5"/>
<keyword evidence="5" id="KW-0430">Lectin</keyword>
<evidence type="ECO:0000256" key="3">
    <source>
        <dbReference type="ARBA" id="ARBA00011233"/>
    </source>
</evidence>
<evidence type="ECO:0000256" key="8">
    <source>
        <dbReference type="SAM" id="SignalP"/>
    </source>
</evidence>
<gene>
    <name evidence="12 13" type="primary">XB5899881.L</name>
    <name evidence="10" type="synonym">LOC100158267</name>
    <name evidence="12" type="synonym">LOC100158267.L</name>
    <name evidence="13" type="synonym">XB5899881</name>
</gene>
<dbReference type="GO" id="GO:0042806">
    <property type="term" value="F:fucose binding"/>
    <property type="evidence" value="ECO:0007669"/>
    <property type="project" value="UniProtKB-ARBA"/>
</dbReference>
<keyword evidence="7" id="KW-1015">Disulfide bond</keyword>
<evidence type="ECO:0000313" key="13">
    <source>
        <dbReference type="Xenbase" id="XB-GENE-5899894"/>
    </source>
</evidence>
<dbReference type="GeneID" id="100158267"/>
<feature type="chain" id="PRO_5033207439" evidence="8 12">
    <location>
        <begin position="17"/>
        <end position="174"/>
    </location>
</feature>
<dbReference type="PANTHER" id="PTHR45713:SF13">
    <property type="entry name" value="LOC100127632 PROTEIN"/>
    <property type="match status" value="1"/>
</dbReference>
<evidence type="ECO:0000256" key="4">
    <source>
        <dbReference type="ARBA" id="ARBA00022723"/>
    </source>
</evidence>
<dbReference type="Proteomes" id="UP000186698">
    <property type="component" value="Chromosome 6L"/>
</dbReference>
<dbReference type="CAZy" id="CBM47">
    <property type="family name" value="Carbohydrate-Binding Module Family 47"/>
</dbReference>
<dbReference type="OrthoDB" id="547680at2759"/>
<evidence type="ECO:0000256" key="1">
    <source>
        <dbReference type="ARBA" id="ARBA00002219"/>
    </source>
</evidence>
<keyword evidence="4" id="KW-0479">Metal-binding</keyword>
<evidence type="ECO:0000313" key="11">
    <source>
        <dbReference type="Proteomes" id="UP000186698"/>
    </source>
</evidence>
<comment type="subunit">
    <text evidence="3">Homotrimer.</text>
</comment>
<dbReference type="PROSITE" id="PS51257">
    <property type="entry name" value="PROKAR_LIPOPROTEIN"/>
    <property type="match status" value="1"/>
</dbReference>
<evidence type="ECO:0000256" key="5">
    <source>
        <dbReference type="ARBA" id="ARBA00022734"/>
    </source>
</evidence>
<dbReference type="Gene3D" id="2.60.120.260">
    <property type="entry name" value="Galactose-binding domain-like"/>
    <property type="match status" value="1"/>
</dbReference>
<evidence type="ECO:0000313" key="10">
    <source>
        <dbReference type="EMBL" id="AAI59348.1"/>
    </source>
</evidence>
<dbReference type="CTD" id="100158267"/>
<keyword evidence="11" id="KW-1185">Reference proteome</keyword>
<evidence type="ECO:0000259" key="9">
    <source>
        <dbReference type="SMART" id="SM00607"/>
    </source>
</evidence>
<reference evidence="12" key="3">
    <citation type="submission" date="2025-04" db="UniProtKB">
        <authorList>
            <consortium name="RefSeq"/>
        </authorList>
    </citation>
    <scope>IDENTIFICATION</scope>
</reference>
<keyword evidence="8 12" id="KW-0732">Signal</keyword>
<comment type="similarity">
    <text evidence="2">Belongs to the fucolectin family.</text>
</comment>
<evidence type="ECO:0000313" key="12">
    <source>
        <dbReference type="RefSeq" id="NP_001121198.1"/>
    </source>
</evidence>
<comment type="function">
    <text evidence="1">Acts as a defensive agent. Recognizes blood group fucosylated oligosaccharides including A, B, H and Lewis B-type antigens. Does not recognize Lewis A antigen and has low affinity for monovalent haptens.</text>
</comment>
<dbReference type="Xenbase" id="XB-GENE-5899894">
    <property type="gene designation" value="XB5899881.L"/>
</dbReference>
<name>B0JZW5_XENLA</name>
<organism evidence="10">
    <name type="scientific">Xenopus laevis</name>
    <name type="common">African clawed frog</name>
    <dbReference type="NCBI Taxonomy" id="8355"/>
    <lineage>
        <taxon>Eukaryota</taxon>
        <taxon>Metazoa</taxon>
        <taxon>Chordata</taxon>
        <taxon>Craniata</taxon>
        <taxon>Vertebrata</taxon>
        <taxon>Euteleostomi</taxon>
        <taxon>Amphibia</taxon>
        <taxon>Batrachia</taxon>
        <taxon>Anura</taxon>
        <taxon>Pipoidea</taxon>
        <taxon>Pipidae</taxon>
        <taxon>Xenopodinae</taxon>
        <taxon>Xenopus</taxon>
        <taxon>Xenopus</taxon>
    </lineage>
</organism>
<proteinExistence type="evidence at transcript level"/>
<dbReference type="InterPro" id="IPR008979">
    <property type="entry name" value="Galactose-bd-like_sf"/>
</dbReference>
<dbReference type="GO" id="GO:0001868">
    <property type="term" value="P:regulation of complement activation, lectin pathway"/>
    <property type="evidence" value="ECO:0007669"/>
    <property type="project" value="UniProtKB-ARBA"/>
</dbReference>
<accession>B0JZW5</accession>
<dbReference type="GO" id="GO:0046872">
    <property type="term" value="F:metal ion binding"/>
    <property type="evidence" value="ECO:0007669"/>
    <property type="project" value="UniProtKB-KW"/>
</dbReference>
<dbReference type="EMBL" id="BC159347">
    <property type="protein sequence ID" value="AAI59348.1"/>
    <property type="molecule type" value="mRNA"/>
</dbReference>
<evidence type="ECO:0000256" key="7">
    <source>
        <dbReference type="ARBA" id="ARBA00023157"/>
    </source>
</evidence>
<dbReference type="PANTHER" id="PTHR45713">
    <property type="entry name" value="FTP DOMAIN-CONTAINING PROTEIN"/>
    <property type="match status" value="1"/>
</dbReference>
<evidence type="ECO:0000256" key="6">
    <source>
        <dbReference type="ARBA" id="ARBA00022837"/>
    </source>
</evidence>
<sequence length="174" mass="18763">MKCIVVLLACAAVGWAQSCGPQPGAQNLARSGGVKQSSTYSPQFSVDKAVDGIKDTNTFAHGCAITGNDKDAWWQVDLRNSYKVASVVIVNRGDCCADRLKGAEIRVGDSADNDNPVCATVTDVSQLTITLCCKGMVGRYVSVVIPGRNEYLQLCEVEVYGEEYKAEEQKSLCW</sequence>